<dbReference type="EMBL" id="JAAAID010000185">
    <property type="protein sequence ID" value="KAG0020992.1"/>
    <property type="molecule type" value="Genomic_DNA"/>
</dbReference>
<proteinExistence type="predicted"/>
<dbReference type="Proteomes" id="UP000703661">
    <property type="component" value="Unassembled WGS sequence"/>
</dbReference>
<evidence type="ECO:0000313" key="2">
    <source>
        <dbReference type="Proteomes" id="UP000703661"/>
    </source>
</evidence>
<gene>
    <name evidence="1" type="ORF">BGZ80_003247</name>
</gene>
<protein>
    <submittedName>
        <fullName evidence="1">Uncharacterized protein</fullName>
    </submittedName>
</protein>
<reference evidence="1" key="1">
    <citation type="journal article" date="2020" name="Fungal Divers.">
        <title>Resolving the Mortierellaceae phylogeny through synthesis of multi-gene phylogenetics and phylogenomics.</title>
        <authorList>
            <person name="Vandepol N."/>
            <person name="Liber J."/>
            <person name="Desiro A."/>
            <person name="Na H."/>
            <person name="Kennedy M."/>
            <person name="Barry K."/>
            <person name="Grigoriev I.V."/>
            <person name="Miller A.N."/>
            <person name="O'Donnell K."/>
            <person name="Stajich J.E."/>
            <person name="Bonito G."/>
        </authorList>
    </citation>
    <scope>NUCLEOTIDE SEQUENCE</scope>
    <source>
        <strain evidence="1">NRRL 2769</strain>
    </source>
</reference>
<comment type="caution">
    <text evidence="1">The sequence shown here is derived from an EMBL/GenBank/DDBJ whole genome shotgun (WGS) entry which is preliminary data.</text>
</comment>
<sequence>MVLAAELPLPDECVDLIVAYLVDDRQALHALILSSQKLFQRTAPILYRSPFRFIEHSRRWSKDEKERRSTALLALLLTSTEGFTSPESPPHPAVLVRQDHDHNPQPTTLDYLRFFIYQNHVDLFRPLVNLRAMDSIRDVFILDQSKSMADLQIDVAASLIHYRAEDIKVIGLPIARVPLILVPRIQRLKNLVRLELTEIPYDCKIEPILEFIRVHDFMHKSLREIKIKGRDDLNRNLERNHTQLVRLVQAMRTPQVVDARNWREAILVLHQIPYECLRTLLLGMADMPPSNIPVADYLEQCVYLEELRMPVRDEKLFAWAIDRGGNVLAPRPLRPMPSMTAIASASLETLAMPITMGSPAIAATSPPLLNPPWHLRHHSHSEWDDIEDRQGIARIKSLELSGEDGCLIPVLRDAVDAFRDSLEILKAQSLATMMTTDPIHNSLTLTWSWMLSRLTVLDLEGEVASAFDFSALKSCPVLTTLRLALPPYMYSSSEDEGKLEGMKAKMSKICLATKLLDLELRYKWPVSDELLALIATKMRQLTNLYIVQCRGYSLKGVRILIERLERLQSLSIDKWMCSHQSMQGQLLDLKSLNPRLDIVEL</sequence>
<keyword evidence="2" id="KW-1185">Reference proteome</keyword>
<name>A0A9P6T2U1_9FUNG</name>
<dbReference type="AlphaFoldDB" id="A0A9P6T2U1"/>
<organism evidence="1 2">
    <name type="scientific">Entomortierella chlamydospora</name>
    <dbReference type="NCBI Taxonomy" id="101097"/>
    <lineage>
        <taxon>Eukaryota</taxon>
        <taxon>Fungi</taxon>
        <taxon>Fungi incertae sedis</taxon>
        <taxon>Mucoromycota</taxon>
        <taxon>Mortierellomycotina</taxon>
        <taxon>Mortierellomycetes</taxon>
        <taxon>Mortierellales</taxon>
        <taxon>Mortierellaceae</taxon>
        <taxon>Entomortierella</taxon>
    </lineage>
</organism>
<evidence type="ECO:0000313" key="1">
    <source>
        <dbReference type="EMBL" id="KAG0020992.1"/>
    </source>
</evidence>
<dbReference type="SUPFAM" id="SSF52047">
    <property type="entry name" value="RNI-like"/>
    <property type="match status" value="1"/>
</dbReference>
<accession>A0A9P6T2U1</accession>
<dbReference type="Gene3D" id="3.80.10.10">
    <property type="entry name" value="Ribonuclease Inhibitor"/>
    <property type="match status" value="1"/>
</dbReference>
<dbReference type="InterPro" id="IPR032675">
    <property type="entry name" value="LRR_dom_sf"/>
</dbReference>